<accession>A0A6S6U847</accession>
<protein>
    <submittedName>
        <fullName evidence="1">Uncharacterized protein</fullName>
    </submittedName>
</protein>
<proteinExistence type="predicted"/>
<dbReference type="EMBL" id="CACVAQ010000362">
    <property type="protein sequence ID" value="CAA6825450.1"/>
    <property type="molecule type" value="Genomic_DNA"/>
</dbReference>
<reference evidence="1" key="1">
    <citation type="submission" date="2020-01" db="EMBL/GenBank/DDBJ databases">
        <authorList>
            <person name="Meier V. D."/>
            <person name="Meier V D."/>
        </authorList>
    </citation>
    <scope>NUCLEOTIDE SEQUENCE</scope>
    <source>
        <strain evidence="1">HLG_WM_MAG_10</strain>
    </source>
</reference>
<evidence type="ECO:0000313" key="1">
    <source>
        <dbReference type="EMBL" id="CAA6825450.1"/>
    </source>
</evidence>
<gene>
    <name evidence="1" type="ORF">HELGO_WM49859</name>
</gene>
<organism evidence="1">
    <name type="scientific">uncultured Aureispira sp</name>
    <dbReference type="NCBI Taxonomy" id="1331704"/>
    <lineage>
        <taxon>Bacteria</taxon>
        <taxon>Pseudomonadati</taxon>
        <taxon>Bacteroidota</taxon>
        <taxon>Saprospiria</taxon>
        <taxon>Saprospirales</taxon>
        <taxon>Saprospiraceae</taxon>
        <taxon>Aureispira</taxon>
        <taxon>environmental samples</taxon>
    </lineage>
</organism>
<name>A0A6S6U847_9BACT</name>
<dbReference type="AlphaFoldDB" id="A0A6S6U847"/>
<sequence>MTRVNISIILLLILGFTCKKESAKTFFFIYEENRFGNKRYFKIEKQIDINGHETRLYHDHLDRNFISSETPRKVLFKKNKNTLSYLFYQFPINRNKIDACHTYKHYIQENSPPFVYKICLIRNIQDTVINNRTIRNASLYKLTSLDNRVHNTNLNLIFDWNLEILIEEQSIESNIKLMKIDSTAPNNRYRTK</sequence>